<keyword evidence="10" id="KW-1185">Reference proteome</keyword>
<evidence type="ECO:0000256" key="6">
    <source>
        <dbReference type="SAM" id="Phobius"/>
    </source>
</evidence>
<keyword evidence="2 6" id="KW-0812">Transmembrane</keyword>
<dbReference type="AlphaFoldDB" id="A0A168C5S7"/>
<feature type="domain" description="Dystroglycan-type cadherin-like" evidence="8">
    <location>
        <begin position="143"/>
        <end position="238"/>
    </location>
</feature>
<feature type="region of interest" description="Disordered" evidence="5">
    <location>
        <begin position="492"/>
        <end position="524"/>
    </location>
</feature>
<accession>A0A168C5S7</accession>
<protein>
    <submittedName>
        <fullName evidence="9">Cadherin-like protein</fullName>
    </submittedName>
</protein>
<dbReference type="SMART" id="SM00736">
    <property type="entry name" value="CADG"/>
    <property type="match status" value="2"/>
</dbReference>
<comment type="caution">
    <text evidence="9">The sequence shown here is derived from an EMBL/GenBank/DDBJ whole genome shotgun (WGS) entry which is preliminary data.</text>
</comment>
<feature type="domain" description="Dystroglycan-type cadherin-like" evidence="8">
    <location>
        <begin position="22"/>
        <end position="122"/>
    </location>
</feature>
<feature type="region of interest" description="Disordered" evidence="5">
    <location>
        <begin position="796"/>
        <end position="826"/>
    </location>
</feature>
<dbReference type="InterPro" id="IPR051694">
    <property type="entry name" value="Immunoregulatory_rcpt-like"/>
</dbReference>
<gene>
    <name evidence="9" type="ORF">LEL_09561</name>
</gene>
<keyword evidence="3 6" id="KW-1133">Transmembrane helix</keyword>
<dbReference type="Proteomes" id="UP000076881">
    <property type="component" value="Unassembled WGS sequence"/>
</dbReference>
<name>A0A168C5S7_CORDF</name>
<feature type="compositionally biased region" description="Polar residues" evidence="5">
    <location>
        <begin position="492"/>
        <end position="502"/>
    </location>
</feature>
<evidence type="ECO:0000256" key="4">
    <source>
        <dbReference type="ARBA" id="ARBA00023136"/>
    </source>
</evidence>
<evidence type="ECO:0000256" key="2">
    <source>
        <dbReference type="ARBA" id="ARBA00022692"/>
    </source>
</evidence>
<feature type="region of interest" description="Disordered" evidence="5">
    <location>
        <begin position="417"/>
        <end position="455"/>
    </location>
</feature>
<evidence type="ECO:0000313" key="10">
    <source>
        <dbReference type="Proteomes" id="UP000076881"/>
    </source>
</evidence>
<evidence type="ECO:0000259" key="8">
    <source>
        <dbReference type="SMART" id="SM00736"/>
    </source>
</evidence>
<evidence type="ECO:0000256" key="7">
    <source>
        <dbReference type="SAM" id="SignalP"/>
    </source>
</evidence>
<dbReference type="InterPro" id="IPR013783">
    <property type="entry name" value="Ig-like_fold"/>
</dbReference>
<feature type="transmembrane region" description="Helical" evidence="6">
    <location>
        <begin position="461"/>
        <end position="483"/>
    </location>
</feature>
<proteinExistence type="predicted"/>
<dbReference type="GO" id="GO:0016020">
    <property type="term" value="C:membrane"/>
    <property type="evidence" value="ECO:0007669"/>
    <property type="project" value="UniProtKB-SubCell"/>
</dbReference>
<keyword evidence="4 6" id="KW-0472">Membrane</keyword>
<dbReference type="PANTHER" id="PTHR15549">
    <property type="entry name" value="PAIRED IMMUNOGLOBULIN-LIKE TYPE 2 RECEPTOR"/>
    <property type="match status" value="1"/>
</dbReference>
<reference evidence="9 10" key="1">
    <citation type="journal article" date="2016" name="Genome Biol. Evol.">
        <title>Divergent and convergent evolution of fungal pathogenicity.</title>
        <authorList>
            <person name="Shang Y."/>
            <person name="Xiao G."/>
            <person name="Zheng P."/>
            <person name="Cen K."/>
            <person name="Zhan S."/>
            <person name="Wang C."/>
        </authorList>
    </citation>
    <scope>NUCLEOTIDE SEQUENCE [LARGE SCALE GENOMIC DNA]</scope>
    <source>
        <strain evidence="9 10">RCEF 1005</strain>
    </source>
</reference>
<evidence type="ECO:0000256" key="1">
    <source>
        <dbReference type="ARBA" id="ARBA00004167"/>
    </source>
</evidence>
<dbReference type="Pfam" id="PF05345">
    <property type="entry name" value="He_PIG"/>
    <property type="match status" value="3"/>
</dbReference>
<dbReference type="STRING" id="1081108.A0A168C5S7"/>
<dbReference type="OrthoDB" id="41532at2759"/>
<feature type="chain" id="PRO_5007895899" evidence="7">
    <location>
        <begin position="20"/>
        <end position="864"/>
    </location>
</feature>
<dbReference type="Gene3D" id="2.60.40.10">
    <property type="entry name" value="Immunoglobulins"/>
    <property type="match status" value="3"/>
</dbReference>
<organism evidence="9 10">
    <name type="scientific">Akanthomyces lecanii RCEF 1005</name>
    <dbReference type="NCBI Taxonomy" id="1081108"/>
    <lineage>
        <taxon>Eukaryota</taxon>
        <taxon>Fungi</taxon>
        <taxon>Dikarya</taxon>
        <taxon>Ascomycota</taxon>
        <taxon>Pezizomycotina</taxon>
        <taxon>Sordariomycetes</taxon>
        <taxon>Hypocreomycetidae</taxon>
        <taxon>Hypocreales</taxon>
        <taxon>Cordycipitaceae</taxon>
        <taxon>Akanthomyces</taxon>
        <taxon>Cordyceps confragosa</taxon>
    </lineage>
</organism>
<dbReference type="EMBL" id="AZHF01000009">
    <property type="protein sequence ID" value="OAA70970.1"/>
    <property type="molecule type" value="Genomic_DNA"/>
</dbReference>
<evidence type="ECO:0000256" key="5">
    <source>
        <dbReference type="SAM" id="MobiDB-lite"/>
    </source>
</evidence>
<evidence type="ECO:0000256" key="3">
    <source>
        <dbReference type="ARBA" id="ARBA00022989"/>
    </source>
</evidence>
<dbReference type="InterPro" id="IPR006644">
    <property type="entry name" value="Cadg"/>
</dbReference>
<feature type="signal peptide" evidence="7">
    <location>
        <begin position="1"/>
        <end position="19"/>
    </location>
</feature>
<dbReference type="GO" id="GO:0071944">
    <property type="term" value="C:cell periphery"/>
    <property type="evidence" value="ECO:0007669"/>
    <property type="project" value="UniProtKB-ARBA"/>
</dbReference>
<dbReference type="GO" id="GO:0005509">
    <property type="term" value="F:calcium ion binding"/>
    <property type="evidence" value="ECO:0007669"/>
    <property type="project" value="InterPro"/>
</dbReference>
<dbReference type="SUPFAM" id="SSF49313">
    <property type="entry name" value="Cadherin-like"/>
    <property type="match status" value="3"/>
</dbReference>
<sequence length="864" mass="93017">MAALTIILVALQLASLVCGKPNLAFPLNAQLPLAARLDTFFTYSFSPQTFTSASNITYSFGQNHPSWLSIESANRRLYGTPKDGDVADGEVVGQKVDIVATDDSGSTTMDSTLVVSRKPAPAVQIPLEDQIKTFGNFSAPSSVLSYPATAFRYSFNQDTFGKNSGLNYYAVSSNNSPLPAWIKFDAGSMTFSGKTPPFESLVQPPQTFGLSLVASDIVGFAATSLTFNIVVGSHRLTTENPIVTLNATRGTAVDYDGLENAIDLDGKPVKSSDLDVTTEDMPKWLDYDKDTGKLSGTPRDGDHSSNFTITYSNKLSATLDILVVVNVATSLFKSTFENMEARPGGKFDIDLSQYFRDPDDIKLDVNVSPTEKWLNVDGFKLSGDVPKDSSGKFDITVNASSKSSSLSESEKLHVTFLAPDGTPTSTSVTTSSPSSTTTSTNKASESPSPATGGGRLSTGDILLATIIPILFIALILMLFVCFLRRRKASRSYLSSKTRSKASNPIGGLLNGSSSSMRRGEKMTSVPNNEKHMLKPTAAAYMEAVPRVSTARRSSETLGGSENYEAMPARSPIRRQATTIRSISSHGSNDGRRSWETVEGEAPFMSGAKSMHNENDPSTSPSIPDSTHQVFPTGSYIHDNGPSGYKKDMDGITRLKDPSSKKASRIAYSSIYGRRDHNSIDTYSTKTTSSVALPINERGRNHRPSAPTIAESEGSDPNWETITVSDVSNADVRQPEQAYLSGGNTADLHPWADATSNGSKSFMTEPSFGSAENWRVISKRDPTTMSFKEIVDEAPFNPLAEDREGAMPGERSSPTPAPKSKWGEVGAEKKATIHESTSVLSTAVSAWRKEDSGKLSEGSSFKVFI</sequence>
<dbReference type="InterPro" id="IPR015919">
    <property type="entry name" value="Cadherin-like_sf"/>
</dbReference>
<feature type="compositionally biased region" description="Low complexity" evidence="5">
    <location>
        <begin position="422"/>
        <end position="440"/>
    </location>
</feature>
<evidence type="ECO:0000313" key="9">
    <source>
        <dbReference type="EMBL" id="OAA70970.1"/>
    </source>
</evidence>
<keyword evidence="7" id="KW-0732">Signal</keyword>
<feature type="region of interest" description="Disordered" evidence="5">
    <location>
        <begin position="696"/>
        <end position="718"/>
    </location>
</feature>
<comment type="subcellular location">
    <subcellularLocation>
        <location evidence="1">Membrane</location>
        <topology evidence="1">Single-pass membrane protein</topology>
    </subcellularLocation>
</comment>